<dbReference type="AlphaFoldDB" id="A0A5J6F2N5"/>
<proteinExistence type="predicted"/>
<evidence type="ECO:0000256" key="1">
    <source>
        <dbReference type="SAM" id="MobiDB-lite"/>
    </source>
</evidence>
<dbReference type="Pfam" id="PF19908">
    <property type="entry name" value="DUF6381"/>
    <property type="match status" value="1"/>
</dbReference>
<dbReference type="RefSeq" id="WP_150486027.1">
    <property type="nucleotide sequence ID" value="NZ_BMUV01000011.1"/>
</dbReference>
<dbReference type="KEGG" id="snk:CP967_00665"/>
<evidence type="ECO:0008006" key="4">
    <source>
        <dbReference type="Google" id="ProtNLM"/>
    </source>
</evidence>
<feature type="compositionally biased region" description="Basic and acidic residues" evidence="1">
    <location>
        <begin position="44"/>
        <end position="63"/>
    </location>
</feature>
<dbReference type="EMBL" id="CP023702">
    <property type="protein sequence ID" value="QEU70668.1"/>
    <property type="molecule type" value="Genomic_DNA"/>
</dbReference>
<dbReference type="InterPro" id="IPR045961">
    <property type="entry name" value="DUF6381"/>
</dbReference>
<organism evidence="2 3">
    <name type="scientific">Streptomyces nitrosporeus</name>
    <dbReference type="NCBI Taxonomy" id="28894"/>
    <lineage>
        <taxon>Bacteria</taxon>
        <taxon>Bacillati</taxon>
        <taxon>Actinomycetota</taxon>
        <taxon>Actinomycetes</taxon>
        <taxon>Kitasatosporales</taxon>
        <taxon>Streptomycetaceae</taxon>
        <taxon>Streptomyces</taxon>
    </lineage>
</organism>
<feature type="compositionally biased region" description="Basic and acidic residues" evidence="1">
    <location>
        <begin position="13"/>
        <end position="35"/>
    </location>
</feature>
<evidence type="ECO:0000313" key="2">
    <source>
        <dbReference type="EMBL" id="QEU70668.1"/>
    </source>
</evidence>
<feature type="region of interest" description="Disordered" evidence="1">
    <location>
        <begin position="1"/>
        <end position="63"/>
    </location>
</feature>
<reference evidence="2 3" key="1">
    <citation type="submission" date="2017-09" db="EMBL/GenBank/DDBJ databases">
        <authorList>
            <person name="Lee N."/>
            <person name="Cho B.-K."/>
        </authorList>
    </citation>
    <scope>NUCLEOTIDE SEQUENCE [LARGE SCALE GENOMIC DNA]</scope>
    <source>
        <strain evidence="2 3">ATCC 12769</strain>
    </source>
</reference>
<gene>
    <name evidence="2" type="ORF">CP967_00665</name>
</gene>
<evidence type="ECO:0000313" key="3">
    <source>
        <dbReference type="Proteomes" id="UP000326178"/>
    </source>
</evidence>
<keyword evidence="3" id="KW-1185">Reference proteome</keyword>
<protein>
    <recommendedName>
        <fullName evidence="4">Small hydrophilic protein</fullName>
    </recommendedName>
</protein>
<dbReference type="Proteomes" id="UP000326178">
    <property type="component" value="Chromosome"/>
</dbReference>
<sequence length="63" mass="7213">MSVAGESGGRVKQLRDKAQELKQAAERATDPEQRQRLQAKARRLREQSEQESSMRDRGMDPMV</sequence>
<dbReference type="OrthoDB" id="4315724at2"/>
<name>A0A5J6F2N5_9ACTN</name>
<accession>A0A5J6F2N5</accession>